<dbReference type="Proteomes" id="UP000680348">
    <property type="component" value="Unassembled WGS sequence"/>
</dbReference>
<feature type="region of interest" description="Disordered" evidence="8">
    <location>
        <begin position="711"/>
        <end position="742"/>
    </location>
</feature>
<sequence length="742" mass="79792">MAVGLAGYVLLPWYGLRDNFLTFGWLLDGYPFDNAPALFLVLQGQKPWLAPIGLLLAFPLLLWRREKSDPVFAGLLIATGAMGLGYFLLQGFGIGLRGWNWQWLAGLFGELEDRQFGMGWGTLLVGGAFLFLLTTGLAARGAVGGDEFVVGSIGFVITVVGLFIFMPIMQMMGSALVTQEGEYSVGTFLSKLFSQRLWGLGCVTGGPRCGVAWNSLLLAIVVGVLTTVLGLVFALVVTRTGFRYGKLLRALTVLPIITPPFVIGLAIILLFGLSGIVTQGAAAVLGIQPTRWVYGFPGLLIAQTLAFTPIAFLVMIGVVEGVSPSMEEAAQTLRANRWQTFVTVSLPLMRPGLANAFLLGFIESMADFGNPLVLGGNFDVLSTEIFFAIVGARYDQAQAAILGLVLLCFTLGAFYAQRVWLGSKSYTTVSGKGDAGVHPHLPNNFRNFVYAIAGAWTLFTLLIYVTIFYGSFVKLWGVDFSLTLDHYLKAFSVGWTEFGFHWRGSAWSSFWTTMKIALISAPLTAAIGLLTAYLLVRQNFAGKDGFEFGTMLSFAIPGTVIGVSYVIAFNVPPIELTGTGIILVLSFIFRNMPVGVRAGVASMSQIDRSLDESSLTLGASSFQTFRRVVLPLLKPAIIAALVYSFVRAMTAISAVIFLVSAQYDLSTSYIVGRVENNEYGIAIAYSAVLIGVMLAVIGLMQLAVGSRNIGRRTQDDPQATGWRSNVSLPDSGRAAPAMTGGG</sequence>
<dbReference type="PANTHER" id="PTHR30183:SF7">
    <property type="entry name" value="FERRIC TRANSPORT SYSTEM PERMEASE PROTEIN FBPB 1-RELATED"/>
    <property type="match status" value="1"/>
</dbReference>
<comment type="caution">
    <text evidence="10">The sequence shown here is derived from an EMBL/GenBank/DDBJ whole genome shotgun (WGS) entry which is preliminary data.</text>
</comment>
<evidence type="ECO:0000313" key="10">
    <source>
        <dbReference type="EMBL" id="MBS3650003.1"/>
    </source>
</evidence>
<feature type="transmembrane region" description="Helical" evidence="7">
    <location>
        <begin position="340"/>
        <end position="362"/>
    </location>
</feature>
<dbReference type="InterPro" id="IPR000515">
    <property type="entry name" value="MetI-like"/>
</dbReference>
<organism evidence="10 11">
    <name type="scientific">Pseudaminobacter soli</name>
    <name type="common">ex Zhang et al. 2022</name>
    <dbReference type="NCBI Taxonomy" id="2831468"/>
    <lineage>
        <taxon>Bacteria</taxon>
        <taxon>Pseudomonadati</taxon>
        <taxon>Pseudomonadota</taxon>
        <taxon>Alphaproteobacteria</taxon>
        <taxon>Hyphomicrobiales</taxon>
        <taxon>Phyllobacteriaceae</taxon>
        <taxon>Pseudaminobacter</taxon>
    </lineage>
</organism>
<feature type="transmembrane region" description="Helical" evidence="7">
    <location>
        <begin position="516"/>
        <end position="536"/>
    </location>
</feature>
<protein>
    <submittedName>
        <fullName evidence="10">Iron ABC transporter permease</fullName>
    </submittedName>
</protein>
<feature type="transmembrane region" description="Helical" evidence="7">
    <location>
        <begin position="71"/>
        <end position="96"/>
    </location>
</feature>
<evidence type="ECO:0000259" key="9">
    <source>
        <dbReference type="PROSITE" id="PS50928"/>
    </source>
</evidence>
<evidence type="ECO:0000256" key="1">
    <source>
        <dbReference type="ARBA" id="ARBA00004651"/>
    </source>
</evidence>
<gene>
    <name evidence="10" type="ORF">KEU06_15425</name>
</gene>
<evidence type="ECO:0000256" key="5">
    <source>
        <dbReference type="ARBA" id="ARBA00022989"/>
    </source>
</evidence>
<feature type="domain" description="ABC transmembrane type-1" evidence="9">
    <location>
        <begin position="212"/>
        <end position="415"/>
    </location>
</feature>
<evidence type="ECO:0000256" key="2">
    <source>
        <dbReference type="ARBA" id="ARBA00022448"/>
    </source>
</evidence>
<comment type="similarity">
    <text evidence="7">Belongs to the binding-protein-dependent transport system permease family.</text>
</comment>
<dbReference type="PROSITE" id="PS50928">
    <property type="entry name" value="ABC_TM1"/>
    <property type="match status" value="2"/>
</dbReference>
<keyword evidence="11" id="KW-1185">Reference proteome</keyword>
<feature type="transmembrane region" description="Helical" evidence="7">
    <location>
        <begin position="250"/>
        <end position="273"/>
    </location>
</feature>
<dbReference type="GO" id="GO:0005886">
    <property type="term" value="C:plasma membrane"/>
    <property type="evidence" value="ECO:0007669"/>
    <property type="project" value="UniProtKB-SubCell"/>
</dbReference>
<dbReference type="EMBL" id="JAGWCR010000007">
    <property type="protein sequence ID" value="MBS3650003.1"/>
    <property type="molecule type" value="Genomic_DNA"/>
</dbReference>
<feature type="transmembrane region" description="Helical" evidence="7">
    <location>
        <begin position="293"/>
        <end position="319"/>
    </location>
</feature>
<dbReference type="CDD" id="cd06261">
    <property type="entry name" value="TM_PBP2"/>
    <property type="match status" value="2"/>
</dbReference>
<evidence type="ECO:0000256" key="6">
    <source>
        <dbReference type="ARBA" id="ARBA00023136"/>
    </source>
</evidence>
<feature type="transmembrane region" description="Helical" evidence="7">
    <location>
        <begin position="397"/>
        <end position="416"/>
    </location>
</feature>
<feature type="transmembrane region" description="Helical" evidence="7">
    <location>
        <begin position="580"/>
        <end position="600"/>
    </location>
</feature>
<dbReference type="InterPro" id="IPR035906">
    <property type="entry name" value="MetI-like_sf"/>
</dbReference>
<keyword evidence="4 7" id="KW-0812">Transmembrane</keyword>
<keyword evidence="5 7" id="KW-1133">Transmembrane helix</keyword>
<comment type="subcellular location">
    <subcellularLocation>
        <location evidence="1 7">Cell membrane</location>
        <topology evidence="1 7">Multi-pass membrane protein</topology>
    </subcellularLocation>
</comment>
<dbReference type="PANTHER" id="PTHR30183">
    <property type="entry name" value="MOLYBDENUM TRANSPORT SYSTEM PERMEASE PROTEIN MODB"/>
    <property type="match status" value="1"/>
</dbReference>
<dbReference type="SUPFAM" id="SSF161098">
    <property type="entry name" value="MetI-like"/>
    <property type="match status" value="2"/>
</dbReference>
<feature type="transmembrane region" description="Helical" evidence="7">
    <location>
        <begin position="548"/>
        <end position="568"/>
    </location>
</feature>
<dbReference type="AlphaFoldDB" id="A0A942E2L2"/>
<feature type="transmembrane region" description="Helical" evidence="7">
    <location>
        <begin position="116"/>
        <end position="139"/>
    </location>
</feature>
<evidence type="ECO:0000256" key="3">
    <source>
        <dbReference type="ARBA" id="ARBA00022475"/>
    </source>
</evidence>
<evidence type="ECO:0000313" key="11">
    <source>
        <dbReference type="Proteomes" id="UP000680348"/>
    </source>
</evidence>
<evidence type="ECO:0000256" key="4">
    <source>
        <dbReference type="ARBA" id="ARBA00022692"/>
    </source>
</evidence>
<feature type="transmembrane region" description="Helical" evidence="7">
    <location>
        <begin position="679"/>
        <end position="704"/>
    </location>
</feature>
<keyword evidence="6 7" id="KW-0472">Membrane</keyword>
<keyword evidence="2 7" id="KW-0813">Transport</keyword>
<feature type="domain" description="ABC transmembrane type-1" evidence="9">
    <location>
        <begin position="510"/>
        <end position="700"/>
    </location>
</feature>
<feature type="transmembrane region" description="Helical" evidence="7">
    <location>
        <begin position="48"/>
        <end position="64"/>
    </location>
</feature>
<keyword evidence="3" id="KW-1003">Cell membrane</keyword>
<proteinExistence type="inferred from homology"/>
<evidence type="ECO:0000256" key="8">
    <source>
        <dbReference type="SAM" id="MobiDB-lite"/>
    </source>
</evidence>
<feature type="transmembrane region" description="Helical" evidence="7">
    <location>
        <begin position="148"/>
        <end position="169"/>
    </location>
</feature>
<dbReference type="Pfam" id="PF00528">
    <property type="entry name" value="BPD_transp_1"/>
    <property type="match status" value="2"/>
</dbReference>
<evidence type="ECO:0000256" key="7">
    <source>
        <dbReference type="RuleBase" id="RU363032"/>
    </source>
</evidence>
<feature type="transmembrane region" description="Helical" evidence="7">
    <location>
        <begin position="636"/>
        <end position="659"/>
    </location>
</feature>
<name>A0A942E2L2_9HYPH</name>
<dbReference type="RefSeq" id="WP_188255541.1">
    <property type="nucleotide sequence ID" value="NZ_JABVCF010000007.1"/>
</dbReference>
<feature type="transmembrane region" description="Helical" evidence="7">
    <location>
        <begin position="448"/>
        <end position="472"/>
    </location>
</feature>
<feature type="transmembrane region" description="Helical" evidence="7">
    <location>
        <begin position="216"/>
        <end position="238"/>
    </location>
</feature>
<dbReference type="GO" id="GO:0055085">
    <property type="term" value="P:transmembrane transport"/>
    <property type="evidence" value="ECO:0007669"/>
    <property type="project" value="InterPro"/>
</dbReference>
<dbReference type="Gene3D" id="1.10.3720.10">
    <property type="entry name" value="MetI-like"/>
    <property type="match status" value="2"/>
</dbReference>
<accession>A0A942E2L2</accession>
<reference evidence="10" key="1">
    <citation type="submission" date="2021-04" db="EMBL/GenBank/DDBJ databases">
        <title>Pseudaminobacter soli sp. nov., isolated from paddy soil contaminated by heavy metals.</title>
        <authorList>
            <person name="Zhang K."/>
        </authorList>
    </citation>
    <scope>NUCLEOTIDE SEQUENCE</scope>
    <source>
        <strain evidence="10">19-2017</strain>
    </source>
</reference>